<dbReference type="InterPro" id="IPR000831">
    <property type="entry name" value="Trp_repress"/>
</dbReference>
<keyword evidence="2" id="KW-1185">Reference proteome</keyword>
<name>Q5H0L3_XANOR</name>
<proteinExistence type="predicted"/>
<dbReference type="EMBL" id="AE013598">
    <property type="protein sequence ID" value="AAW75508.1"/>
    <property type="molecule type" value="Genomic_DNA"/>
</dbReference>
<dbReference type="SUPFAM" id="SSF48295">
    <property type="entry name" value="TrpR-like"/>
    <property type="match status" value="1"/>
</dbReference>
<evidence type="ECO:0000313" key="2">
    <source>
        <dbReference type="Proteomes" id="UP000006735"/>
    </source>
</evidence>
<sequence length="179" mass="19600">MWCFTKSCPPSALRTPSPQAGAGICVLSFSHLSWRTAPDDGHPNKRSPRRPHKVTNTVDCVNVITRYYINAMKQRPALRESTDVAASLTRLADALACLNAPGAVEAFLRDLCTPAELEAMADRWRVVPLLVKGVPYREIHELTQVSVTTIGRVARTLDHGAGGYAAALREQSSRPDQSH</sequence>
<dbReference type="InterPro" id="IPR013368">
    <property type="entry name" value="YecD_YerC"/>
</dbReference>
<dbReference type="Proteomes" id="UP000006735">
    <property type="component" value="Chromosome"/>
</dbReference>
<dbReference type="GO" id="GO:0043565">
    <property type="term" value="F:sequence-specific DNA binding"/>
    <property type="evidence" value="ECO:0007669"/>
    <property type="project" value="InterPro"/>
</dbReference>
<accession>Q5H0L3</accession>
<dbReference type="NCBIfam" id="TIGR02531">
    <property type="entry name" value="yecD_yerC"/>
    <property type="match status" value="1"/>
</dbReference>
<dbReference type="KEGG" id="xoo:XOO2254"/>
<evidence type="ECO:0008006" key="3">
    <source>
        <dbReference type="Google" id="ProtNLM"/>
    </source>
</evidence>
<evidence type="ECO:0000313" key="1">
    <source>
        <dbReference type="EMBL" id="AAW75508.1"/>
    </source>
</evidence>
<gene>
    <name evidence="1" type="ordered locus">XOO2254</name>
</gene>
<dbReference type="GO" id="GO:0003700">
    <property type="term" value="F:DNA-binding transcription factor activity"/>
    <property type="evidence" value="ECO:0007669"/>
    <property type="project" value="InterPro"/>
</dbReference>
<protein>
    <recommendedName>
        <fullName evidence="3">TrpR-related protein YerC/YecD</fullName>
    </recommendedName>
</protein>
<organism evidence="1 2">
    <name type="scientific">Xanthomonas oryzae pv. oryzae (strain KACC10331 / KXO85)</name>
    <dbReference type="NCBI Taxonomy" id="291331"/>
    <lineage>
        <taxon>Bacteria</taxon>
        <taxon>Pseudomonadati</taxon>
        <taxon>Pseudomonadota</taxon>
        <taxon>Gammaproteobacteria</taxon>
        <taxon>Lysobacterales</taxon>
        <taxon>Lysobacteraceae</taxon>
        <taxon>Xanthomonas</taxon>
    </lineage>
</organism>
<dbReference type="Pfam" id="PF01371">
    <property type="entry name" value="Trp_repressor"/>
    <property type="match status" value="1"/>
</dbReference>
<dbReference type="InterPro" id="IPR010921">
    <property type="entry name" value="Trp_repressor/repl_initiator"/>
</dbReference>
<dbReference type="PANTHER" id="PTHR40080">
    <property type="entry name" value="LMO1763 PROTEIN"/>
    <property type="match status" value="1"/>
</dbReference>
<dbReference type="HOGENOM" id="CLU_1502922_0_0_6"/>
<dbReference type="InterPro" id="IPR038116">
    <property type="entry name" value="TrpR-like_sf"/>
</dbReference>
<dbReference type="STRING" id="291331.XOO2254"/>
<reference evidence="1 2" key="1">
    <citation type="journal article" date="2005" name="Nucleic Acids Res.">
        <title>The genome sequence of Xanthomonas oryzae pathovar oryzae KACC10331, the bacterial blight pathogen of rice.</title>
        <authorList>
            <person name="Lee B.M."/>
            <person name="Park Y.J."/>
            <person name="Park D.S."/>
            <person name="Kang H.W."/>
            <person name="Kim J.G."/>
            <person name="Song E.S."/>
            <person name="Park I.C."/>
            <person name="Yoon U.H."/>
            <person name="Hahn J.H."/>
            <person name="Koo B.S."/>
            <person name="Lee G.B."/>
            <person name="Kim H."/>
            <person name="Park H.S."/>
            <person name="Yoon K.O."/>
            <person name="Kim J.H."/>
            <person name="Jung C.H."/>
            <person name="Koh N.H."/>
            <person name="Seo J.S."/>
            <person name="Go S.J."/>
        </authorList>
    </citation>
    <scope>NUCLEOTIDE SEQUENCE [LARGE SCALE GENOMIC DNA]</scope>
    <source>
        <strain evidence="2">KACC10331 / KXO85</strain>
    </source>
</reference>
<dbReference type="Gene3D" id="1.10.1270.10">
    <property type="entry name" value="TrpR-like"/>
    <property type="match status" value="1"/>
</dbReference>
<dbReference type="AlphaFoldDB" id="Q5H0L3"/>
<dbReference type="PANTHER" id="PTHR40080:SF1">
    <property type="entry name" value="TRPR-LIKE PROTEIN YERC_YECD"/>
    <property type="match status" value="1"/>
</dbReference>